<dbReference type="GO" id="GO:0016020">
    <property type="term" value="C:membrane"/>
    <property type="evidence" value="ECO:0007669"/>
    <property type="project" value="InterPro"/>
</dbReference>
<organism evidence="3 4">
    <name type="scientific">Lactobacillus helsingborgensis</name>
    <dbReference type="NCBI Taxonomy" id="1218494"/>
    <lineage>
        <taxon>Bacteria</taxon>
        <taxon>Bacillati</taxon>
        <taxon>Bacillota</taxon>
        <taxon>Bacilli</taxon>
        <taxon>Lactobacillales</taxon>
        <taxon>Lactobacillaceae</taxon>
        <taxon>Lactobacillus</taxon>
    </lineage>
</organism>
<protein>
    <submittedName>
        <fullName evidence="3">PTS sugar transporter subunit IIC</fullName>
    </submittedName>
</protein>
<dbReference type="PANTHER" id="PTHR33989">
    <property type="match status" value="1"/>
</dbReference>
<dbReference type="GO" id="GO:0008982">
    <property type="term" value="F:protein-N(PI)-phosphohistidine-sugar phosphotransferase activity"/>
    <property type="evidence" value="ECO:0007669"/>
    <property type="project" value="InterPro"/>
</dbReference>
<sequence length="431" mass="47472">MKEFTFNILVRIQEYSFFRAARHTMAMLMPIAVVGSYFKVLNDLVFTPNGLIYNIFSLDKILSDHIWYAGSFVCRGMVEITFGVFGVYASYFMARYTARLYHKDSTMAGLTAVSIMLFCSYASSSGRDARMPFTASLLQVNALFIALIVGYCVGQVFHLLGKNYSYVKDEGTKVLQKRAGAAALPSFVSLLAGILLGIIIYELQLKLLNSASFNEIVSRIQTTNNFAEVLVLSVVITFLDWLGIGFPLHSLSGTVNNAYTAENLTYTLRHGNSWNVPYKFLGSSLINTYGTMGGASVVLAIIVLMLLIRSNRENEINAKINLLPATFGSTLGFNIGLPLILNPVFLIPSIVIPLINMTLAAAAISLHVIPVCVYQILKGTPGLLVSFFGTNGNWAALIFTILLFLLDIVLLLPVVIFNEKMVTRINNQKKG</sequence>
<keyword evidence="3" id="KW-0762">Sugar transport</keyword>
<feature type="domain" description="PTS EIIC type-3" evidence="2">
    <location>
        <begin position="1"/>
        <end position="414"/>
    </location>
</feature>
<dbReference type="EMBL" id="CP084389">
    <property type="protein sequence ID" value="UZX29625.1"/>
    <property type="molecule type" value="Genomic_DNA"/>
</dbReference>
<keyword evidence="1" id="KW-0472">Membrane</keyword>
<feature type="transmembrane region" description="Helical" evidence="1">
    <location>
        <begin position="286"/>
        <end position="308"/>
    </location>
</feature>
<dbReference type="AlphaFoldDB" id="A0AA47B3W0"/>
<dbReference type="InterPro" id="IPR051088">
    <property type="entry name" value="PTS_Sugar-EIIC/EIIB"/>
</dbReference>
<evidence type="ECO:0000313" key="3">
    <source>
        <dbReference type="EMBL" id="UZX29625.1"/>
    </source>
</evidence>
<dbReference type="PANTHER" id="PTHR33989:SF4">
    <property type="entry name" value="PTS SYSTEM N,N'-DIACETYLCHITOBIOSE-SPECIFIC EIIC COMPONENT"/>
    <property type="match status" value="1"/>
</dbReference>
<name>A0AA47B3W0_9LACO</name>
<feature type="transmembrane region" description="Helical" evidence="1">
    <location>
        <begin position="320"/>
        <end position="341"/>
    </location>
</feature>
<feature type="transmembrane region" description="Helical" evidence="1">
    <location>
        <begin position="136"/>
        <end position="160"/>
    </location>
</feature>
<reference evidence="3" key="1">
    <citation type="submission" date="2021-09" db="EMBL/GenBank/DDBJ databases">
        <title>Lactobacillus species from Apis mellifera, Switzerland.</title>
        <authorList>
            <person name="Pfister J."/>
            <person name="Brown A."/>
            <person name="Neumann P."/>
            <person name="Collaud A."/>
            <person name="Retschnig G."/>
            <person name="Perreten V."/>
        </authorList>
    </citation>
    <scope>NUCLEOTIDE SEQUENCE</scope>
    <source>
        <strain evidence="3">IBH002</strain>
    </source>
</reference>
<keyword evidence="1" id="KW-1133">Transmembrane helix</keyword>
<dbReference type="RefSeq" id="WP_046327814.1">
    <property type="nucleotide sequence ID" value="NZ_CP084389.1"/>
</dbReference>
<keyword evidence="3" id="KW-0813">Transport</keyword>
<feature type="transmembrane region" description="Helical" evidence="1">
    <location>
        <begin position="394"/>
        <end position="417"/>
    </location>
</feature>
<keyword evidence="4" id="KW-1185">Reference proteome</keyword>
<dbReference type="Proteomes" id="UP001164557">
    <property type="component" value="Chromosome"/>
</dbReference>
<feature type="transmembrane region" description="Helical" evidence="1">
    <location>
        <begin position="66"/>
        <end position="94"/>
    </location>
</feature>
<proteinExistence type="predicted"/>
<dbReference type="GO" id="GO:0009401">
    <property type="term" value="P:phosphoenolpyruvate-dependent sugar phosphotransferase system"/>
    <property type="evidence" value="ECO:0007669"/>
    <property type="project" value="InterPro"/>
</dbReference>
<dbReference type="PROSITE" id="PS51105">
    <property type="entry name" value="PTS_EIIC_TYPE_3"/>
    <property type="match status" value="1"/>
</dbReference>
<feature type="transmembrane region" description="Helical" evidence="1">
    <location>
        <begin position="347"/>
        <end position="373"/>
    </location>
</feature>
<evidence type="ECO:0000256" key="1">
    <source>
        <dbReference type="SAM" id="Phobius"/>
    </source>
</evidence>
<feature type="transmembrane region" description="Helical" evidence="1">
    <location>
        <begin position="181"/>
        <end position="201"/>
    </location>
</feature>
<feature type="transmembrane region" description="Helical" evidence="1">
    <location>
        <begin position="20"/>
        <end position="38"/>
    </location>
</feature>
<gene>
    <name evidence="3" type="ORF">LDX53_08660</name>
</gene>
<keyword evidence="1" id="KW-0812">Transmembrane</keyword>
<accession>A0AA47B3W0</accession>
<evidence type="ECO:0000259" key="2">
    <source>
        <dbReference type="PROSITE" id="PS51105"/>
    </source>
</evidence>
<dbReference type="InterPro" id="IPR004501">
    <property type="entry name" value="PTS_EIIC_3"/>
</dbReference>
<evidence type="ECO:0000313" key="4">
    <source>
        <dbReference type="Proteomes" id="UP001164557"/>
    </source>
</evidence>